<dbReference type="Pfam" id="PF20700">
    <property type="entry name" value="Mutator"/>
    <property type="match status" value="1"/>
</dbReference>
<evidence type="ECO:0000259" key="1">
    <source>
        <dbReference type="Pfam" id="PF20700"/>
    </source>
</evidence>
<accession>A0A816BDG1</accession>
<dbReference type="InterPro" id="IPR049012">
    <property type="entry name" value="Mutator_transp_dom"/>
</dbReference>
<evidence type="ECO:0000313" key="2">
    <source>
        <dbReference type="EMBL" id="CAF1607782.1"/>
    </source>
</evidence>
<sequence>MKVSSKIINSNAHNTNKLKHNLITNENETSNNHEYFTYTQRSFTGPSYQKLTGFLEKTTTTTNINEDMNDHYQIIHNRFLLQLMQQTICITCKSLWDGNISVVQREGLYSSILFTCRCSEQIKINTSKQCPNTGRRDVNIRSAVGKTASYTIVTDKFTLHVGANFVGIGYQGLAKLCAVLNLPPPLDEDHFSRTIKYVLPFFESYKFNSMKRAVEEACVHANDHNITVSGDGSWQKRGFASLHGIVAVMSNCSETKVLDLKRMSKMCSICTGLLSIKVSDENKYLNLKANHECELNHRGSSGSMEVEGIYDLFSRSQTKYNSVIDISVLAMRRLCTKLLHNPPYDDVSIIKIEDINHFSKKMLHRLEKITKDLKITRIGGKLGIGGHGRLTKEMTIRFNQYYRQAISKNKTDLDEMIRAVWSIWKHKASSNLEPHHEWCSLSFCGYLKSLETGNKTNIYFDFVLYVTRIGDEYDHDGHKLPLAVMKAIRPVFDELAHPDTLRKVINGSSQNANESFHSVLWKFAPKNRYSSGAVIDLCAALAVLSYNDGNQSIVPVIAEMTGGDGGFYTHIGMKRFDEKRIYREHNQKRGKVNKSIITTVTSTLQLENLMIVDNNNQEQFDDSYIPRAY</sequence>
<dbReference type="PANTHER" id="PTHR31751">
    <property type="entry name" value="SI:CH211-108C17.2-RELATED-RELATED"/>
    <property type="match status" value="1"/>
</dbReference>
<organism evidence="2 3">
    <name type="scientific">Rotaria magnacalcarata</name>
    <dbReference type="NCBI Taxonomy" id="392030"/>
    <lineage>
        <taxon>Eukaryota</taxon>
        <taxon>Metazoa</taxon>
        <taxon>Spiralia</taxon>
        <taxon>Gnathifera</taxon>
        <taxon>Rotifera</taxon>
        <taxon>Eurotatoria</taxon>
        <taxon>Bdelloidea</taxon>
        <taxon>Philodinida</taxon>
        <taxon>Philodinidae</taxon>
        <taxon>Rotaria</taxon>
    </lineage>
</organism>
<dbReference type="EMBL" id="CAJNOW010012233">
    <property type="protein sequence ID" value="CAF1607782.1"/>
    <property type="molecule type" value="Genomic_DNA"/>
</dbReference>
<evidence type="ECO:0000313" key="3">
    <source>
        <dbReference type="Proteomes" id="UP000663834"/>
    </source>
</evidence>
<feature type="domain" description="Mutator-like transposase" evidence="1">
    <location>
        <begin position="75"/>
        <end position="444"/>
    </location>
</feature>
<dbReference type="OrthoDB" id="10038234at2759"/>
<protein>
    <recommendedName>
        <fullName evidence="1">Mutator-like transposase domain-containing protein</fullName>
    </recommendedName>
</protein>
<dbReference type="AlphaFoldDB" id="A0A816BDG1"/>
<gene>
    <name evidence="2" type="ORF">KQP761_LOCUS23005</name>
</gene>
<reference evidence="2" key="1">
    <citation type="submission" date="2021-02" db="EMBL/GenBank/DDBJ databases">
        <authorList>
            <person name="Nowell W R."/>
        </authorList>
    </citation>
    <scope>NUCLEOTIDE SEQUENCE</scope>
</reference>
<name>A0A816BDG1_9BILA</name>
<proteinExistence type="predicted"/>
<comment type="caution">
    <text evidence="2">The sequence shown here is derived from an EMBL/GenBank/DDBJ whole genome shotgun (WGS) entry which is preliminary data.</text>
</comment>
<dbReference type="Proteomes" id="UP000663834">
    <property type="component" value="Unassembled WGS sequence"/>
</dbReference>